<dbReference type="InterPro" id="IPR014222">
    <property type="entry name" value="Cyt_c_oxidase_su2"/>
</dbReference>
<dbReference type="InterPro" id="IPR011759">
    <property type="entry name" value="Cyt_c_oxidase_su2_TM_dom"/>
</dbReference>
<dbReference type="InterPro" id="IPR008972">
    <property type="entry name" value="Cupredoxin"/>
</dbReference>
<evidence type="ECO:0000256" key="4">
    <source>
        <dbReference type="ARBA" id="ARBA00022660"/>
    </source>
</evidence>
<keyword evidence="6 15" id="KW-0479">Metal-binding</keyword>
<evidence type="ECO:0000256" key="16">
    <source>
        <dbReference type="SAM" id="Phobius"/>
    </source>
</evidence>
<dbReference type="GO" id="GO:0016491">
    <property type="term" value="F:oxidoreductase activity"/>
    <property type="evidence" value="ECO:0007669"/>
    <property type="project" value="InterPro"/>
</dbReference>
<dbReference type="Gene3D" id="1.10.287.90">
    <property type="match status" value="1"/>
</dbReference>
<evidence type="ECO:0000313" key="20">
    <source>
        <dbReference type="EMBL" id="EPZ15289.1"/>
    </source>
</evidence>
<evidence type="ECO:0000256" key="10">
    <source>
        <dbReference type="ARBA" id="ARBA00023008"/>
    </source>
</evidence>
<evidence type="ECO:0000256" key="14">
    <source>
        <dbReference type="RuleBase" id="RU000456"/>
    </source>
</evidence>
<evidence type="ECO:0000256" key="5">
    <source>
        <dbReference type="ARBA" id="ARBA00022692"/>
    </source>
</evidence>
<feature type="chain" id="PRO_5004561094" description="Cytochrome c oxidase subunit 2" evidence="17">
    <location>
        <begin position="25"/>
        <end position="305"/>
    </location>
</feature>
<dbReference type="STRING" id="1348657.M622_03945"/>
<gene>
    <name evidence="20" type="ORF">M622_03945</name>
</gene>
<comment type="subcellular location">
    <subcellularLocation>
        <location evidence="14">Cell membrane</location>
        <topology evidence="14">Multi-pass membrane protein</topology>
    </subcellularLocation>
    <subcellularLocation>
        <location evidence="1">Membrane</location>
        <topology evidence="1">Multi-pass membrane protein</topology>
    </subcellularLocation>
</comment>
<evidence type="ECO:0000313" key="21">
    <source>
        <dbReference type="Proteomes" id="UP000015455"/>
    </source>
</evidence>
<evidence type="ECO:0000256" key="9">
    <source>
        <dbReference type="ARBA" id="ARBA00022989"/>
    </source>
</evidence>
<evidence type="ECO:0000256" key="13">
    <source>
        <dbReference type="ARBA" id="ARBA00047816"/>
    </source>
</evidence>
<dbReference type="GO" id="GO:0005886">
    <property type="term" value="C:plasma membrane"/>
    <property type="evidence" value="ECO:0007669"/>
    <property type="project" value="UniProtKB-SubCell"/>
</dbReference>
<dbReference type="Gene3D" id="2.60.40.420">
    <property type="entry name" value="Cupredoxins - blue copper proteins"/>
    <property type="match status" value="1"/>
</dbReference>
<feature type="transmembrane region" description="Helical" evidence="16">
    <location>
        <begin position="92"/>
        <end position="110"/>
    </location>
</feature>
<comment type="caution">
    <text evidence="20">The sequence shown here is derived from an EMBL/GenBank/DDBJ whole genome shotgun (WGS) entry which is preliminary data.</text>
</comment>
<dbReference type="PROSITE" id="PS50999">
    <property type="entry name" value="COX2_TM"/>
    <property type="match status" value="1"/>
</dbReference>
<keyword evidence="9 16" id="KW-1133">Transmembrane helix</keyword>
<evidence type="ECO:0000256" key="1">
    <source>
        <dbReference type="ARBA" id="ARBA00004141"/>
    </source>
</evidence>
<reference evidence="20 21" key="1">
    <citation type="submission" date="2013-06" db="EMBL/GenBank/DDBJ databases">
        <title>Draft genome sequence of Thauera terpenica.</title>
        <authorList>
            <person name="Liu B."/>
            <person name="Frostegard A.H."/>
            <person name="Shapleigh J.P."/>
        </authorList>
    </citation>
    <scope>NUCLEOTIDE SEQUENCE [LARGE SCALE GENOMIC DNA]</scope>
    <source>
        <strain evidence="20 21">58Eu</strain>
    </source>
</reference>
<dbReference type="PROSITE" id="PS00078">
    <property type="entry name" value="COX2"/>
    <property type="match status" value="1"/>
</dbReference>
<keyword evidence="7" id="KW-1278">Translocase</keyword>
<keyword evidence="3 14" id="KW-0813">Transport</keyword>
<evidence type="ECO:0000256" key="2">
    <source>
        <dbReference type="ARBA" id="ARBA00007866"/>
    </source>
</evidence>
<dbReference type="Pfam" id="PF00116">
    <property type="entry name" value="COX2"/>
    <property type="match status" value="1"/>
</dbReference>
<keyword evidence="8 14" id="KW-0249">Electron transport</keyword>
<evidence type="ECO:0000256" key="6">
    <source>
        <dbReference type="ARBA" id="ARBA00022723"/>
    </source>
</evidence>
<dbReference type="InterPro" id="IPR036257">
    <property type="entry name" value="Cyt_c_oxidase_su2_TM_sf"/>
</dbReference>
<name>T0AR39_9RHOO</name>
<evidence type="ECO:0000256" key="7">
    <source>
        <dbReference type="ARBA" id="ARBA00022967"/>
    </source>
</evidence>
<proteinExistence type="inferred from homology"/>
<dbReference type="PROSITE" id="PS50857">
    <property type="entry name" value="COX2_CUA"/>
    <property type="match status" value="1"/>
</dbReference>
<dbReference type="EC" id="7.1.1.9" evidence="15"/>
<feature type="domain" description="Cytochrome oxidase subunit II transmembrane region profile" evidence="19">
    <location>
        <begin position="25"/>
        <end position="120"/>
    </location>
</feature>
<keyword evidence="4 14" id="KW-0679">Respiratory chain</keyword>
<dbReference type="InterPro" id="IPR002429">
    <property type="entry name" value="CcO_II-like_C"/>
</dbReference>
<sequence length="305" mass="33038">MLMGHVSRIASFLPALGAVAPAFAQDAPARYNLQTPVTSIAQQINDMHTWLMVICLVIFIGVFGVMFWAVFNHRKSKGAVAAHFHENTVVEIAWTIIPILILLGMAWPATRTVIDMKDTSNPDITVKATGYQWKWGYDYLQGEGEGVRFFSSMSTPRDQIEGGAPKGEAYLLEVDKPLVVPVGKKVRMLLTANDVIHSWWVPAFGVKQDAIPGFIRDAWFLAEKEGVFRGNCAELCGRDHGFMPIEVHVVSAERYAQWVAEQQAGMSAGTAAAVSVTPEDGAPAGVGARGLDVGLNVAAVADGKT</sequence>
<keyword evidence="10 15" id="KW-0186">Copper</keyword>
<dbReference type="Proteomes" id="UP000015455">
    <property type="component" value="Unassembled WGS sequence"/>
</dbReference>
<comment type="cofactor">
    <cofactor evidence="15">
        <name>Cu cation</name>
        <dbReference type="ChEBI" id="CHEBI:23378"/>
    </cofactor>
    <text evidence="15">Binds a copper A center.</text>
</comment>
<dbReference type="NCBIfam" id="TIGR02866">
    <property type="entry name" value="CoxB"/>
    <property type="match status" value="1"/>
</dbReference>
<dbReference type="eggNOG" id="COG1622">
    <property type="taxonomic scope" value="Bacteria"/>
</dbReference>
<dbReference type="EMBL" id="ATJV01000059">
    <property type="protein sequence ID" value="EPZ15289.1"/>
    <property type="molecule type" value="Genomic_DNA"/>
</dbReference>
<protein>
    <recommendedName>
        <fullName evidence="15">Cytochrome c oxidase subunit 2</fullName>
        <ecNumber evidence="15">7.1.1.9</ecNumber>
    </recommendedName>
</protein>
<dbReference type="Pfam" id="PF02790">
    <property type="entry name" value="COX2_TM"/>
    <property type="match status" value="1"/>
</dbReference>
<comment type="function">
    <text evidence="12 15">Subunits I and II form the functional core of the enzyme complex. Electrons originating in cytochrome c are transferred via heme a and Cu(A) to the binuclear center formed by heme a3 and Cu(B).</text>
</comment>
<feature type="transmembrane region" description="Helical" evidence="16">
    <location>
        <begin position="48"/>
        <end position="71"/>
    </location>
</feature>
<comment type="catalytic activity">
    <reaction evidence="13 15">
        <text>4 Fe(II)-[cytochrome c] + O2 + 8 H(+)(in) = 4 Fe(III)-[cytochrome c] + 2 H2O + 4 H(+)(out)</text>
        <dbReference type="Rhea" id="RHEA:11436"/>
        <dbReference type="Rhea" id="RHEA-COMP:10350"/>
        <dbReference type="Rhea" id="RHEA-COMP:14399"/>
        <dbReference type="ChEBI" id="CHEBI:15377"/>
        <dbReference type="ChEBI" id="CHEBI:15378"/>
        <dbReference type="ChEBI" id="CHEBI:15379"/>
        <dbReference type="ChEBI" id="CHEBI:29033"/>
        <dbReference type="ChEBI" id="CHEBI:29034"/>
        <dbReference type="EC" id="7.1.1.9"/>
    </reaction>
</comment>
<dbReference type="InterPro" id="IPR045187">
    <property type="entry name" value="CcO_II"/>
</dbReference>
<evidence type="ECO:0000259" key="18">
    <source>
        <dbReference type="PROSITE" id="PS50857"/>
    </source>
</evidence>
<evidence type="ECO:0000256" key="17">
    <source>
        <dbReference type="SAM" id="SignalP"/>
    </source>
</evidence>
<keyword evidence="17" id="KW-0732">Signal</keyword>
<organism evidence="20 21">
    <name type="scientific">Thauera terpenica 58Eu</name>
    <dbReference type="NCBI Taxonomy" id="1348657"/>
    <lineage>
        <taxon>Bacteria</taxon>
        <taxon>Pseudomonadati</taxon>
        <taxon>Pseudomonadota</taxon>
        <taxon>Betaproteobacteria</taxon>
        <taxon>Rhodocyclales</taxon>
        <taxon>Zoogloeaceae</taxon>
        <taxon>Thauera</taxon>
    </lineage>
</organism>
<keyword evidence="5 14" id="KW-0812">Transmembrane</keyword>
<dbReference type="SUPFAM" id="SSF49503">
    <property type="entry name" value="Cupredoxins"/>
    <property type="match status" value="1"/>
</dbReference>
<keyword evidence="21" id="KW-1185">Reference proteome</keyword>
<dbReference type="PRINTS" id="PR01166">
    <property type="entry name" value="CYCOXIDASEII"/>
</dbReference>
<feature type="domain" description="Cytochrome oxidase subunit II copper A binding" evidence="18">
    <location>
        <begin position="121"/>
        <end position="261"/>
    </location>
</feature>
<evidence type="ECO:0000256" key="3">
    <source>
        <dbReference type="ARBA" id="ARBA00022448"/>
    </source>
</evidence>
<feature type="signal peptide" evidence="17">
    <location>
        <begin position="1"/>
        <end position="24"/>
    </location>
</feature>
<evidence type="ECO:0000259" key="19">
    <source>
        <dbReference type="PROSITE" id="PS50999"/>
    </source>
</evidence>
<accession>T0AR39</accession>
<dbReference type="SUPFAM" id="SSF81464">
    <property type="entry name" value="Cytochrome c oxidase subunit II-like, transmembrane region"/>
    <property type="match status" value="1"/>
</dbReference>
<dbReference type="GO" id="GO:0004129">
    <property type="term" value="F:cytochrome-c oxidase activity"/>
    <property type="evidence" value="ECO:0007669"/>
    <property type="project" value="UniProtKB-EC"/>
</dbReference>
<dbReference type="PANTHER" id="PTHR22888">
    <property type="entry name" value="CYTOCHROME C OXIDASE, SUBUNIT II"/>
    <property type="match status" value="1"/>
</dbReference>
<evidence type="ECO:0000256" key="12">
    <source>
        <dbReference type="ARBA" id="ARBA00024688"/>
    </source>
</evidence>
<dbReference type="InterPro" id="IPR001505">
    <property type="entry name" value="Copper_CuA"/>
</dbReference>
<dbReference type="AlphaFoldDB" id="T0AR39"/>
<dbReference type="GO" id="GO:0005507">
    <property type="term" value="F:copper ion binding"/>
    <property type="evidence" value="ECO:0007669"/>
    <property type="project" value="InterPro"/>
</dbReference>
<evidence type="ECO:0000256" key="15">
    <source>
        <dbReference type="RuleBase" id="RU004024"/>
    </source>
</evidence>
<comment type="similarity">
    <text evidence="2 14">Belongs to the cytochrome c oxidase subunit 2 family.</text>
</comment>
<dbReference type="PANTHER" id="PTHR22888:SF9">
    <property type="entry name" value="CYTOCHROME C OXIDASE SUBUNIT 2"/>
    <property type="match status" value="1"/>
</dbReference>
<dbReference type="PATRIC" id="fig|1348657.5.peg.2268"/>
<evidence type="ECO:0000256" key="11">
    <source>
        <dbReference type="ARBA" id="ARBA00023136"/>
    </source>
</evidence>
<evidence type="ECO:0000256" key="8">
    <source>
        <dbReference type="ARBA" id="ARBA00022982"/>
    </source>
</evidence>
<dbReference type="GO" id="GO:0042773">
    <property type="term" value="P:ATP synthesis coupled electron transport"/>
    <property type="evidence" value="ECO:0007669"/>
    <property type="project" value="TreeGrafter"/>
</dbReference>
<keyword evidence="11 16" id="KW-0472">Membrane</keyword>